<reference evidence="3 4" key="1">
    <citation type="submission" date="2023-04" db="EMBL/GenBank/DDBJ databases">
        <title>Spirochaete genome identified in red abalone sample constitutes a novel genus.</title>
        <authorList>
            <person name="Sharma S.P."/>
            <person name="Purcell C.M."/>
            <person name="Hyde J.R."/>
            <person name="Severin A.J."/>
        </authorList>
    </citation>
    <scope>NUCLEOTIDE SEQUENCE [LARGE SCALE GENOMIC DNA]</scope>
    <source>
        <strain evidence="3 4">SP-2023</strain>
    </source>
</reference>
<dbReference type="SUPFAM" id="SSF53850">
    <property type="entry name" value="Periplasmic binding protein-like II"/>
    <property type="match status" value="1"/>
</dbReference>
<dbReference type="PANTHER" id="PTHR35936:SF38">
    <property type="entry name" value="GLUTAMINE-BINDING PERIPLASMIC PROTEIN"/>
    <property type="match status" value="1"/>
</dbReference>
<proteinExistence type="predicted"/>
<keyword evidence="4" id="KW-1185">Reference proteome</keyword>
<dbReference type="InterPro" id="IPR001638">
    <property type="entry name" value="Solute-binding_3/MltF_N"/>
</dbReference>
<dbReference type="Gene3D" id="3.40.190.10">
    <property type="entry name" value="Periplasmic binding protein-like II"/>
    <property type="match status" value="2"/>
</dbReference>
<gene>
    <name evidence="3" type="ORF">P0082_11160</name>
</gene>
<dbReference type="Pfam" id="PF00497">
    <property type="entry name" value="SBP_bac_3"/>
    <property type="match status" value="1"/>
</dbReference>
<evidence type="ECO:0000313" key="3">
    <source>
        <dbReference type="EMBL" id="WGK69027.1"/>
    </source>
</evidence>
<dbReference type="Proteomes" id="UP001228690">
    <property type="component" value="Chromosome"/>
</dbReference>
<evidence type="ECO:0000313" key="4">
    <source>
        <dbReference type="Proteomes" id="UP001228690"/>
    </source>
</evidence>
<organism evidence="3 4">
    <name type="scientific">Candidatus Haliotispira prima</name>
    <dbReference type="NCBI Taxonomy" id="3034016"/>
    <lineage>
        <taxon>Bacteria</taxon>
        <taxon>Pseudomonadati</taxon>
        <taxon>Spirochaetota</taxon>
        <taxon>Spirochaetia</taxon>
        <taxon>Spirochaetales</taxon>
        <taxon>Spirochaetaceae</taxon>
        <taxon>Candidatus Haliotispira</taxon>
    </lineage>
</organism>
<dbReference type="EMBL" id="CP123443">
    <property type="protein sequence ID" value="WGK69027.1"/>
    <property type="molecule type" value="Genomic_DNA"/>
</dbReference>
<dbReference type="PANTHER" id="PTHR35936">
    <property type="entry name" value="MEMBRANE-BOUND LYTIC MUREIN TRANSGLYCOSYLASE F"/>
    <property type="match status" value="1"/>
</dbReference>
<sequence length="296" mass="33247">MSKLYNAKLICFGLLVTLLSSLLLLSCGATKVAEANNDEALTRTQAGDEEGGQTLVALRERGALKVGLSTFHPWAMQDAKGQWIGFEVNVAKKLTEDLGLKLELVPTAWAGIIPALLTGKFDIIIGGMSVTPKRAEQVTFSIPYEYNKTVLLLDRNIQVSSMEELNNPKYRFVGRAGSTPYNLTQELFPQAQTKAFDDEGLSLQDLLNGQADGFMTTSVEASIHIEEHASVIYVPKWAREVKKEDAAFAMPKDAEQAWVDYINQWIQEHWDNGFLEEQSRYWFETRDWVKDHELAQ</sequence>
<feature type="domain" description="Solute-binding protein family 3/N-terminal" evidence="2">
    <location>
        <begin position="63"/>
        <end position="286"/>
    </location>
</feature>
<dbReference type="PROSITE" id="PS51257">
    <property type="entry name" value="PROKAR_LIPOPROTEIN"/>
    <property type="match status" value="1"/>
</dbReference>
<evidence type="ECO:0000256" key="1">
    <source>
        <dbReference type="ARBA" id="ARBA00022729"/>
    </source>
</evidence>
<dbReference type="SMART" id="SM00062">
    <property type="entry name" value="PBPb"/>
    <property type="match status" value="1"/>
</dbReference>
<name>A0ABY8MG95_9SPIO</name>
<protein>
    <submittedName>
        <fullName evidence="3">Transporter substrate-binding domain-containing protein</fullName>
    </submittedName>
</protein>
<keyword evidence="1" id="KW-0732">Signal</keyword>
<evidence type="ECO:0000259" key="2">
    <source>
        <dbReference type="SMART" id="SM00062"/>
    </source>
</evidence>
<accession>A0ABY8MG95</accession>
<dbReference type="RefSeq" id="WP_326927215.1">
    <property type="nucleotide sequence ID" value="NZ_CP123443.1"/>
</dbReference>